<dbReference type="RefSeq" id="WP_377006970.1">
    <property type="nucleotide sequence ID" value="NZ_JBHSLV010000009.1"/>
</dbReference>
<comment type="caution">
    <text evidence="2">The sequence shown here is derived from an EMBL/GenBank/DDBJ whole genome shotgun (WGS) entry which is preliminary data.</text>
</comment>
<organism evidence="2 3">
    <name type="scientific">Bosea vestrisii</name>
    <dbReference type="NCBI Taxonomy" id="151416"/>
    <lineage>
        <taxon>Bacteria</taxon>
        <taxon>Pseudomonadati</taxon>
        <taxon>Pseudomonadota</taxon>
        <taxon>Alphaproteobacteria</taxon>
        <taxon>Hyphomicrobiales</taxon>
        <taxon>Boseaceae</taxon>
        <taxon>Bosea</taxon>
    </lineage>
</organism>
<sequence>MRSSNKFAGYSYSLKRRRGSPFARLGILVAVAASAMAGVSAWSNRQAEQAATALRPAQKHALAHPVPAHSATPLLRPGYVVGYVAQSLADSAPLSGRFQSTAPAPQAVVFDPETTGSIVPSEPVGPSLATSTIAVQPATQPAAEAPRIALIAPRPVPRPSDLKLPTPPEPRVALRATSRQGKDVVAKAEPAPDNRNFFEKLFGVNANAPQSSGERLAYAAPQDDITQRSGRGSGLTVAPAPMPAPMSSATPAASGKTAVYDISARVVYLPNGERLEANSGLGEMMNDLRFVHVRMKGPTPPHVYNLTEREALFHGVRAIRMHPVGGSGKIFGRAGLLVHNYLLGPRGDSNGCVSVKDYDRFLQAFLRGEIKQLVVVAGRG</sequence>
<protein>
    <submittedName>
        <fullName evidence="2">Tlde1 domain-containing protein</fullName>
    </submittedName>
</protein>
<evidence type="ECO:0000259" key="1">
    <source>
        <dbReference type="Pfam" id="PF10908"/>
    </source>
</evidence>
<dbReference type="InterPro" id="IPR021225">
    <property type="entry name" value="Tlde1_dom"/>
</dbReference>
<proteinExistence type="predicted"/>
<dbReference type="Proteomes" id="UP001596104">
    <property type="component" value="Unassembled WGS sequence"/>
</dbReference>
<keyword evidence="3" id="KW-1185">Reference proteome</keyword>
<accession>A0ABW0H7B3</accession>
<reference evidence="3" key="1">
    <citation type="journal article" date="2019" name="Int. J. Syst. Evol. Microbiol.">
        <title>The Global Catalogue of Microorganisms (GCM) 10K type strain sequencing project: providing services to taxonomists for standard genome sequencing and annotation.</title>
        <authorList>
            <consortium name="The Broad Institute Genomics Platform"/>
            <consortium name="The Broad Institute Genome Sequencing Center for Infectious Disease"/>
            <person name="Wu L."/>
            <person name="Ma J."/>
        </authorList>
    </citation>
    <scope>NUCLEOTIDE SEQUENCE [LARGE SCALE GENOMIC DNA]</scope>
    <source>
        <strain evidence="3">CGMCC 1.16326</strain>
    </source>
</reference>
<dbReference type="EMBL" id="JBHSLV010000009">
    <property type="protein sequence ID" value="MFC5392237.1"/>
    <property type="molecule type" value="Genomic_DNA"/>
</dbReference>
<evidence type="ECO:0000313" key="3">
    <source>
        <dbReference type="Proteomes" id="UP001596104"/>
    </source>
</evidence>
<dbReference type="Pfam" id="PF10908">
    <property type="entry name" value="Tlde1_dom"/>
    <property type="match status" value="1"/>
</dbReference>
<gene>
    <name evidence="2" type="ORF">ACFPPC_06220</name>
</gene>
<feature type="domain" description="Tlde1" evidence="1">
    <location>
        <begin position="274"/>
        <end position="378"/>
    </location>
</feature>
<evidence type="ECO:0000313" key="2">
    <source>
        <dbReference type="EMBL" id="MFC5392237.1"/>
    </source>
</evidence>
<name>A0ABW0H7B3_9HYPH</name>